<keyword evidence="5" id="KW-1185">Reference proteome</keyword>
<protein>
    <recommendedName>
        <fullName evidence="6">Pentacotripeptide-repeat region of PRORP domain-containing protein</fullName>
    </recommendedName>
</protein>
<evidence type="ECO:0008006" key="6">
    <source>
        <dbReference type="Google" id="ProtNLM"/>
    </source>
</evidence>
<evidence type="ECO:0000256" key="3">
    <source>
        <dbReference type="SAM" id="MobiDB-lite"/>
    </source>
</evidence>
<dbReference type="PANTHER" id="PTHR47942">
    <property type="entry name" value="TETRATRICOPEPTIDE REPEAT (TPR)-LIKE SUPERFAMILY PROTEIN-RELATED"/>
    <property type="match status" value="1"/>
</dbReference>
<accession>K0SB12</accession>
<evidence type="ECO:0000256" key="1">
    <source>
        <dbReference type="ARBA" id="ARBA00022737"/>
    </source>
</evidence>
<feature type="region of interest" description="Disordered" evidence="3">
    <location>
        <begin position="78"/>
        <end position="156"/>
    </location>
</feature>
<dbReference type="InterPro" id="IPR002885">
    <property type="entry name" value="PPR_rpt"/>
</dbReference>
<dbReference type="Gene3D" id="1.25.40.10">
    <property type="entry name" value="Tetratricopeptide repeat domain"/>
    <property type="match status" value="3"/>
</dbReference>
<feature type="region of interest" description="Disordered" evidence="3">
    <location>
        <begin position="1"/>
        <end position="30"/>
    </location>
</feature>
<dbReference type="InterPro" id="IPR051222">
    <property type="entry name" value="PPR/CCM1_RNA-binding"/>
</dbReference>
<dbReference type="OrthoDB" id="185373at2759"/>
<dbReference type="AlphaFoldDB" id="K0SB12"/>
<feature type="repeat" description="PPR" evidence="2">
    <location>
        <begin position="942"/>
        <end position="973"/>
    </location>
</feature>
<evidence type="ECO:0000256" key="2">
    <source>
        <dbReference type="PROSITE-ProRule" id="PRU00708"/>
    </source>
</evidence>
<dbReference type="Pfam" id="PF13041">
    <property type="entry name" value="PPR_2"/>
    <property type="match status" value="1"/>
</dbReference>
<comment type="caution">
    <text evidence="4">The sequence shown here is derived from an EMBL/GenBank/DDBJ whole genome shotgun (WGS) entry which is preliminary data.</text>
</comment>
<dbReference type="InterPro" id="IPR011990">
    <property type="entry name" value="TPR-like_helical_dom_sf"/>
</dbReference>
<reference evidence="4 5" key="1">
    <citation type="journal article" date="2012" name="Genome Biol.">
        <title>Genome and low-iron response of an oceanic diatom adapted to chronic iron limitation.</title>
        <authorList>
            <person name="Lommer M."/>
            <person name="Specht M."/>
            <person name="Roy A.S."/>
            <person name="Kraemer L."/>
            <person name="Andreson R."/>
            <person name="Gutowska M.A."/>
            <person name="Wolf J."/>
            <person name="Bergner S.V."/>
            <person name="Schilhabel M.B."/>
            <person name="Klostermeier U.C."/>
            <person name="Beiko R.G."/>
            <person name="Rosenstiel P."/>
            <person name="Hippler M."/>
            <person name="Laroche J."/>
        </authorList>
    </citation>
    <scope>NUCLEOTIDE SEQUENCE [LARGE SCALE GENOMIC DNA]</scope>
    <source>
        <strain evidence="4 5">CCMP1005</strain>
    </source>
</reference>
<gene>
    <name evidence="4" type="ORF">THAOC_16070</name>
</gene>
<feature type="compositionally biased region" description="Basic and acidic residues" evidence="3">
    <location>
        <begin position="81"/>
        <end position="114"/>
    </location>
</feature>
<keyword evidence="1" id="KW-0677">Repeat</keyword>
<name>K0SB12_THAOC</name>
<proteinExistence type="predicted"/>
<feature type="compositionally biased region" description="Basic and acidic residues" evidence="3">
    <location>
        <begin position="12"/>
        <end position="26"/>
    </location>
</feature>
<sequence>MSWRRWSAGDWKQTRRTEHEDREISEHQPLICPTDHPCLRPSGGDSVLAGAGAGVGKGCVVPQHLLGQRSRRVAICRHRHNEQQSRRERVRENFRAEQSKKQSYDGPSRTREQSAEVLLPGASQKAPTLTSPPAPDVDSRATAERTKSEGRLPDLSMGNAKGIQYIQIQEDTTNDMQKLHSALESEFQSLSRQTIEMLSKPSQNQSDILSALSQMNQWNEFLSSVTAGLTSTSDFRRTNPQYPPSQFMSNITYDSADIVNQLLFHILNGSSLLPNEEVRAYKLAMKAWSGVYHPQSGDNCEEVLERFGSKFGGDMVHMPTLDDYKTILRAHYMSTSSGFTFTRNKAFCPGEKAMGVSNFVSSLYAAGDNYLKPDVEFYSLVIASVRNTLLDWQGRRRLLEIKHEQLEKDLAVDLIDVLATLEDTLAEDLNSNSVDVMRWRDVIRSYADALAVLSNIDRGGNKSLAVSTLTKLEDLTSAHSDKISESLTQSSFDAAVHDGIKRHIEEAYYSSMTTGLNIARQSGYFSGFDASVSNARAAEDIFQRMNRRASVAGDPLFPSPAFRHYQALIQCWCECLRGRYSDDSSNEALVELDELPHVRAHRLLSELEKRHDDGQSVDGAIYSDLMWAWSQLSNWPGVYKQQKFMFSVDGIEDLLHRTMGRYEEGKVHFHDRNTVTKMFDMCFRYNSQLQPRSREDLMNRSLNLLGDMEGWYQSSGGKLAQPSDFTFALVLKSVANSGVESSSSIAQSLLTKMQDFGQQPTQRHYLAVMRAYSRLGPKGDVKEPQKVEEILRNVIEQYQNNNDVKPTTALYTACIAAYGGSRKYNSVSKVMELFLELQILYKETGDKDFMPDGQLYSVVIDAISQARSNDDASLRFAIKLLDEMETRHDAGELELGPNRFSYTNILRAISRMKEPDIDFAEDLVRRMEDRSERMDYNGVRPDSVTYTALIQVLSVNGQSVDRAVGWLKEMERKHRAGNEACKPNRVTFTALINCWRRSGKPEAGKEAERLVERMEKEFEEGDLDMKPDDFVYASACDAWARSKSPDKAERTWGLYRRMKRHYRDGNLEAKPNNVVIGSIIKACGYTRGSEETKQRALKVLLQCMKELKTNKDLDASPMIYRVLLNAVKALVADDSKRRPITGTIFETACRDGKVDSSVLMALENAQPELYLKLPHEAQEKIIPSGWSRNITTAAN</sequence>
<dbReference type="PANTHER" id="PTHR47942:SF63">
    <property type="entry name" value="PENTATRICOPEPTIDE REPEAT-CONTAINING PROTEIN"/>
    <property type="match status" value="1"/>
</dbReference>
<dbReference type="EMBL" id="AGNL01018341">
    <property type="protein sequence ID" value="EJK63288.1"/>
    <property type="molecule type" value="Genomic_DNA"/>
</dbReference>
<feature type="compositionally biased region" description="Basic and acidic residues" evidence="3">
    <location>
        <begin position="137"/>
        <end position="152"/>
    </location>
</feature>
<evidence type="ECO:0000313" key="4">
    <source>
        <dbReference type="EMBL" id="EJK63288.1"/>
    </source>
</evidence>
<evidence type="ECO:0000313" key="5">
    <source>
        <dbReference type="Proteomes" id="UP000266841"/>
    </source>
</evidence>
<organism evidence="4 5">
    <name type="scientific">Thalassiosira oceanica</name>
    <name type="common">Marine diatom</name>
    <dbReference type="NCBI Taxonomy" id="159749"/>
    <lineage>
        <taxon>Eukaryota</taxon>
        <taxon>Sar</taxon>
        <taxon>Stramenopiles</taxon>
        <taxon>Ochrophyta</taxon>
        <taxon>Bacillariophyta</taxon>
        <taxon>Coscinodiscophyceae</taxon>
        <taxon>Thalassiosirophycidae</taxon>
        <taxon>Thalassiosirales</taxon>
        <taxon>Thalassiosiraceae</taxon>
        <taxon>Thalassiosira</taxon>
    </lineage>
</organism>
<dbReference type="Proteomes" id="UP000266841">
    <property type="component" value="Unassembled WGS sequence"/>
</dbReference>
<dbReference type="PROSITE" id="PS51375">
    <property type="entry name" value="PPR"/>
    <property type="match status" value="1"/>
</dbReference>
<dbReference type="eggNOG" id="KOG4197">
    <property type="taxonomic scope" value="Eukaryota"/>
</dbReference>